<evidence type="ECO:0000313" key="3">
    <source>
        <dbReference type="Proteomes" id="UP000030982"/>
    </source>
</evidence>
<dbReference type="InterPro" id="IPR014487">
    <property type="entry name" value="DUF3151"/>
</dbReference>
<reference evidence="2 3" key="1">
    <citation type="submission" date="2014-09" db="EMBL/GenBank/DDBJ databases">
        <title>Genome sequence of Sinomonas sp. MUSC 117.</title>
        <authorList>
            <person name="Lee L.-H."/>
        </authorList>
    </citation>
    <scope>NUCLEOTIDE SEQUENCE [LARGE SCALE GENOMIC DNA]</scope>
    <source>
        <strain evidence="2 3">MUSC 117</strain>
    </source>
</reference>
<dbReference type="STRING" id="1338436.LK10_13600"/>
<evidence type="ECO:0000256" key="1">
    <source>
        <dbReference type="SAM" id="MobiDB-lite"/>
    </source>
</evidence>
<accession>A0A0B2AJX9</accession>
<comment type="caution">
    <text evidence="2">The sequence shown here is derived from an EMBL/GenBank/DDBJ whole genome shotgun (WGS) entry which is preliminary data.</text>
</comment>
<dbReference type="PIRSF" id="PIRSF017349">
    <property type="entry name" value="UCP017349"/>
    <property type="match status" value="1"/>
</dbReference>
<organism evidence="2 3">
    <name type="scientific">Sinomonas humi</name>
    <dbReference type="NCBI Taxonomy" id="1338436"/>
    <lineage>
        <taxon>Bacteria</taxon>
        <taxon>Bacillati</taxon>
        <taxon>Actinomycetota</taxon>
        <taxon>Actinomycetes</taxon>
        <taxon>Micrococcales</taxon>
        <taxon>Micrococcaceae</taxon>
        <taxon>Sinomonas</taxon>
    </lineage>
</organism>
<evidence type="ECO:0000313" key="2">
    <source>
        <dbReference type="EMBL" id="KHL02192.1"/>
    </source>
</evidence>
<dbReference type="RefSeq" id="WP_043124635.1">
    <property type="nucleotide sequence ID" value="NZ_JTDL01000130.1"/>
</dbReference>
<dbReference type="OrthoDB" id="3826919at2"/>
<dbReference type="EMBL" id="JTDL01000130">
    <property type="protein sequence ID" value="KHL02192.1"/>
    <property type="molecule type" value="Genomic_DNA"/>
</dbReference>
<dbReference type="AlphaFoldDB" id="A0A0B2AJX9"/>
<dbReference type="Pfam" id="PF11349">
    <property type="entry name" value="DUF3151"/>
    <property type="match status" value="1"/>
</dbReference>
<evidence type="ECO:0008006" key="4">
    <source>
        <dbReference type="Google" id="ProtNLM"/>
    </source>
</evidence>
<proteinExistence type="predicted"/>
<feature type="region of interest" description="Disordered" evidence="1">
    <location>
        <begin position="114"/>
        <end position="142"/>
    </location>
</feature>
<dbReference type="Proteomes" id="UP000030982">
    <property type="component" value="Unassembled WGS sequence"/>
</dbReference>
<protein>
    <recommendedName>
        <fullName evidence="4">DUF3151 domain-containing protein</fullName>
    </recommendedName>
</protein>
<keyword evidence="3" id="KW-1185">Reference proteome</keyword>
<sequence>MSDEFRTNLLGPEPTRLPAETEVYQGLATGHSPRDLVVKHPESSLLWALLSEEAWAAGNIVEAYAFARVGYHRGLDALRRNGWRGAGSVPWEHEPNQGFLRALYDLGRASSAIGEDGEPERIGKFLDESDPTAKSAIEKLAH</sequence>
<name>A0A0B2AJX9_9MICC</name>
<gene>
    <name evidence="2" type="ORF">LK10_13600</name>
</gene>